<dbReference type="RefSeq" id="WP_089854200.1">
    <property type="nucleotide sequence ID" value="NZ_BJWJ01000009.1"/>
</dbReference>
<evidence type="ECO:0000313" key="6">
    <source>
        <dbReference type="EMBL" id="GEM04201.1"/>
    </source>
</evidence>
<evidence type="ECO:0000313" key="7">
    <source>
        <dbReference type="EMBL" id="SFS79791.1"/>
    </source>
</evidence>
<dbReference type="OrthoDB" id="9794226at2"/>
<gene>
    <name evidence="6" type="primary">solA</name>
    <name evidence="6" type="ORF">HMI01_11890</name>
    <name evidence="7" type="ORF">SAMN05421668_11055</name>
</gene>
<evidence type="ECO:0000313" key="9">
    <source>
        <dbReference type="Proteomes" id="UP000321773"/>
    </source>
</evidence>
<dbReference type="Proteomes" id="UP000321773">
    <property type="component" value="Unassembled WGS sequence"/>
</dbReference>
<reference evidence="6 9" key="2">
    <citation type="submission" date="2019-07" db="EMBL/GenBank/DDBJ databases">
        <title>Whole genome shotgun sequence of Halolactibacillus miurensis NBRC 100873.</title>
        <authorList>
            <person name="Hosoyama A."/>
            <person name="Uohara A."/>
            <person name="Ohji S."/>
            <person name="Ichikawa N."/>
        </authorList>
    </citation>
    <scope>NUCLEOTIDE SEQUENCE [LARGE SCALE GENOMIC DNA]</scope>
    <source>
        <strain evidence="6 9">NBRC 100873</strain>
    </source>
</reference>
<dbReference type="AlphaFoldDB" id="A0A1I6SS54"/>
<proteinExistence type="predicted"/>
<evidence type="ECO:0000313" key="8">
    <source>
        <dbReference type="Proteomes" id="UP000199139"/>
    </source>
</evidence>
<dbReference type="Gene3D" id="3.30.9.10">
    <property type="entry name" value="D-Amino Acid Oxidase, subunit A, domain 2"/>
    <property type="match status" value="1"/>
</dbReference>
<keyword evidence="3" id="KW-0274">FAD</keyword>
<feature type="domain" description="FAD dependent oxidoreductase" evidence="5">
    <location>
        <begin position="4"/>
        <end position="356"/>
    </location>
</feature>
<keyword evidence="9" id="KW-1185">Reference proteome</keyword>
<protein>
    <submittedName>
        <fullName evidence="7">N-methyl-L-tryptophan oxidase</fullName>
    </submittedName>
    <submittedName>
        <fullName evidence="6">N-methyltryptophan oxidase</fullName>
    </submittedName>
</protein>
<evidence type="ECO:0000256" key="4">
    <source>
        <dbReference type="ARBA" id="ARBA00023002"/>
    </source>
</evidence>
<accession>A0A1I6SS54</accession>
<dbReference type="EMBL" id="BJWJ01000009">
    <property type="protein sequence ID" value="GEM04201.1"/>
    <property type="molecule type" value="Genomic_DNA"/>
</dbReference>
<dbReference type="InterPro" id="IPR006076">
    <property type="entry name" value="FAD-dep_OxRdtase"/>
</dbReference>
<evidence type="ECO:0000256" key="3">
    <source>
        <dbReference type="ARBA" id="ARBA00022827"/>
    </source>
</evidence>
<dbReference type="InterPro" id="IPR036188">
    <property type="entry name" value="FAD/NAD-bd_sf"/>
</dbReference>
<dbReference type="SUPFAM" id="SSF54373">
    <property type="entry name" value="FAD-linked reductases, C-terminal domain"/>
    <property type="match status" value="1"/>
</dbReference>
<dbReference type="NCBIfam" id="NF008425">
    <property type="entry name" value="PRK11259.1"/>
    <property type="match status" value="1"/>
</dbReference>
<evidence type="ECO:0000256" key="1">
    <source>
        <dbReference type="ARBA" id="ARBA00001974"/>
    </source>
</evidence>
<dbReference type="Gene3D" id="3.50.50.60">
    <property type="entry name" value="FAD/NAD(P)-binding domain"/>
    <property type="match status" value="1"/>
</dbReference>
<name>A0A1I6SS54_9BACI</name>
<evidence type="ECO:0000259" key="5">
    <source>
        <dbReference type="Pfam" id="PF01266"/>
    </source>
</evidence>
<comment type="cofactor">
    <cofactor evidence="1">
        <name>FAD</name>
        <dbReference type="ChEBI" id="CHEBI:57692"/>
    </cofactor>
</comment>
<dbReference type="STRING" id="306541.SAMN05421668_11055"/>
<dbReference type="GO" id="GO:0008115">
    <property type="term" value="F:sarcosine oxidase activity"/>
    <property type="evidence" value="ECO:0007669"/>
    <property type="project" value="TreeGrafter"/>
</dbReference>
<dbReference type="Pfam" id="PF01266">
    <property type="entry name" value="DAO"/>
    <property type="match status" value="1"/>
</dbReference>
<organism evidence="7 8">
    <name type="scientific">Halolactibacillus miurensis</name>
    <dbReference type="NCBI Taxonomy" id="306541"/>
    <lineage>
        <taxon>Bacteria</taxon>
        <taxon>Bacillati</taxon>
        <taxon>Bacillota</taxon>
        <taxon>Bacilli</taxon>
        <taxon>Bacillales</taxon>
        <taxon>Bacillaceae</taxon>
        <taxon>Halolactibacillus</taxon>
    </lineage>
</organism>
<dbReference type="GO" id="GO:0005829">
    <property type="term" value="C:cytosol"/>
    <property type="evidence" value="ECO:0007669"/>
    <property type="project" value="TreeGrafter"/>
</dbReference>
<dbReference type="PANTHER" id="PTHR10961:SF7">
    <property type="entry name" value="FAD DEPENDENT OXIDOREDUCTASE DOMAIN-CONTAINING PROTEIN"/>
    <property type="match status" value="1"/>
</dbReference>
<dbReference type="PANTHER" id="PTHR10961">
    <property type="entry name" value="PEROXISOMAL SARCOSINE OXIDASE"/>
    <property type="match status" value="1"/>
</dbReference>
<dbReference type="GO" id="GO:0050660">
    <property type="term" value="F:flavin adenine dinucleotide binding"/>
    <property type="evidence" value="ECO:0007669"/>
    <property type="project" value="InterPro"/>
</dbReference>
<dbReference type="Proteomes" id="UP000199139">
    <property type="component" value="Unassembled WGS sequence"/>
</dbReference>
<dbReference type="EMBL" id="FPAI01000010">
    <property type="protein sequence ID" value="SFS79791.1"/>
    <property type="molecule type" value="Genomic_DNA"/>
</dbReference>
<dbReference type="InterPro" id="IPR045170">
    <property type="entry name" value="MTOX"/>
</dbReference>
<reference evidence="7 8" key="1">
    <citation type="submission" date="2016-10" db="EMBL/GenBank/DDBJ databases">
        <authorList>
            <person name="de Groot N.N."/>
        </authorList>
    </citation>
    <scope>NUCLEOTIDE SEQUENCE [LARGE SCALE GENOMIC DNA]</scope>
    <source>
        <strain evidence="7 8">DSM 17074</strain>
    </source>
</reference>
<keyword evidence="4" id="KW-0560">Oxidoreductase</keyword>
<evidence type="ECO:0000256" key="2">
    <source>
        <dbReference type="ARBA" id="ARBA00022630"/>
    </source>
</evidence>
<dbReference type="SUPFAM" id="SSF51905">
    <property type="entry name" value="FAD/NAD(P)-binding domain"/>
    <property type="match status" value="1"/>
</dbReference>
<keyword evidence="2" id="KW-0285">Flavoprotein</keyword>
<sequence length="375" mass="41398">MHYDVIVIGAGSVGMAAGYYLAKSGKNVLLIDAFDPPHQSGSHHGETRIIRYAYGEGAEYVPLVLEAKQLWEDLAEASDKKIFMQTGVLNVGKPDSDFIRSTISSANDYALPLEVMEAEAIQQRWPGLTIPEYFTGCFEPTSGVLACEEAIKAYRELAERHGATLLPNSKVSDIEVKEHEVTVKTAEVTCQANALIVSAGAWSNEVLERLDLELPLTPVRKTFAWFDADEEQYNHQLFPAFSFDTDAGMYYGFPSINQAGLKLGRHDGGESIDPNQSIQPFGEKLEDQTDLTQFLHQYFPNVHELNYGKTCMYTQTPDEKFIIDLHPSYSHVAIAAGFSGHGFKFSSAVGKALSDLLISGKANVDLSPFAINRFN</sequence>